<keyword evidence="2" id="KW-0547">Nucleotide-binding</keyword>
<dbReference type="InterPro" id="IPR017911">
    <property type="entry name" value="MacB-like_ATP-bd"/>
</dbReference>
<dbReference type="Proteomes" id="UP000000379">
    <property type="component" value="Chromosome"/>
</dbReference>
<name>D7CU44_TRURR</name>
<dbReference type="GO" id="GO:0016887">
    <property type="term" value="F:ATP hydrolysis activity"/>
    <property type="evidence" value="ECO:0007669"/>
    <property type="project" value="InterPro"/>
</dbReference>
<keyword evidence="3" id="KW-0067">ATP-binding</keyword>
<dbReference type="eggNOG" id="COG1136">
    <property type="taxonomic scope" value="Bacteria"/>
</dbReference>
<dbReference type="PANTHER" id="PTHR24220">
    <property type="entry name" value="IMPORT ATP-BINDING PROTEIN"/>
    <property type="match status" value="1"/>
</dbReference>
<dbReference type="PROSITE" id="PS50893">
    <property type="entry name" value="ABC_TRANSPORTER_2"/>
    <property type="match status" value="1"/>
</dbReference>
<sequence length="234" mass="25255">MLQLQGVGYAYRLNGRQVRVLQGVTHTFERGSFSSLRAPSGSGKTTLLNLLGLLDTPTEGRYLVEGRDTRHLTDAQKSSLRARTFGFLFQNFRLIPTRTVLENVTLALDISAQGPKRAQREAALRALEQVGLAGRAEHVPPELSGGEAQRVAFARALVRQPEVLLADEPTGNLDAANRDRLLDLISAFHARGGTVVMVTHDDVAAARATHPLRLEALMPAAATPLPVARAAARG</sequence>
<dbReference type="AlphaFoldDB" id="D7CU44"/>
<reference evidence="5 6" key="2">
    <citation type="journal article" date="2011" name="Stand. Genomic Sci.">
        <title>Complete genome sequence of Truepera radiovictrix type strain (RQ-24).</title>
        <authorList>
            <person name="Ivanova N."/>
            <person name="Rohde C."/>
            <person name="Munk C."/>
            <person name="Nolan M."/>
            <person name="Lucas S."/>
            <person name="Del Rio T.G."/>
            <person name="Tice H."/>
            <person name="Deshpande S."/>
            <person name="Cheng J.F."/>
            <person name="Tapia R."/>
            <person name="Han C."/>
            <person name="Goodwin L."/>
            <person name="Pitluck S."/>
            <person name="Liolios K."/>
            <person name="Mavromatis K."/>
            <person name="Mikhailova N."/>
            <person name="Pati A."/>
            <person name="Chen A."/>
            <person name="Palaniappan K."/>
            <person name="Land M."/>
            <person name="Hauser L."/>
            <person name="Chang Y.J."/>
            <person name="Jeffries C.D."/>
            <person name="Brambilla E."/>
            <person name="Rohde M."/>
            <person name="Goker M."/>
            <person name="Tindall B.J."/>
            <person name="Woyke T."/>
            <person name="Bristow J."/>
            <person name="Eisen J.A."/>
            <person name="Markowitz V."/>
            <person name="Hugenholtz P."/>
            <person name="Kyrpides N.C."/>
            <person name="Klenk H.P."/>
            <person name="Lapidus A."/>
        </authorList>
    </citation>
    <scope>NUCLEOTIDE SEQUENCE [LARGE SCALE GENOMIC DNA]</scope>
    <source>
        <strain evidence="6">DSM 17093 / CIP 108686 / LMG 22925 / RQ-24</strain>
    </source>
</reference>
<dbReference type="KEGG" id="tra:Trad_0808"/>
<dbReference type="Gene3D" id="3.40.50.300">
    <property type="entry name" value="P-loop containing nucleotide triphosphate hydrolases"/>
    <property type="match status" value="1"/>
</dbReference>
<reference evidence="6" key="1">
    <citation type="submission" date="2010-05" db="EMBL/GenBank/DDBJ databases">
        <title>The complete genome of Truepera radiovictris DSM 17093.</title>
        <authorList>
            <consortium name="US DOE Joint Genome Institute (JGI-PGF)"/>
            <person name="Lucas S."/>
            <person name="Copeland A."/>
            <person name="Lapidus A."/>
            <person name="Glavina del Rio T."/>
            <person name="Dalin E."/>
            <person name="Tice H."/>
            <person name="Bruce D."/>
            <person name="Goodwin L."/>
            <person name="Pitluck S."/>
            <person name="Kyrpides N."/>
            <person name="Mavromatis K."/>
            <person name="Ovchinnikova G."/>
            <person name="Munk A.C."/>
            <person name="Detter J.C."/>
            <person name="Han C."/>
            <person name="Tapia R."/>
            <person name="Land M."/>
            <person name="Hauser L."/>
            <person name="Markowitz V."/>
            <person name="Cheng J.-F."/>
            <person name="Hugenholtz P."/>
            <person name="Woyke T."/>
            <person name="Wu D."/>
            <person name="Tindall B."/>
            <person name="Pomrenke H.G."/>
            <person name="Brambilla E."/>
            <person name="Klenk H.-P."/>
            <person name="Eisen J.A."/>
        </authorList>
    </citation>
    <scope>NUCLEOTIDE SEQUENCE [LARGE SCALE GENOMIC DNA]</scope>
    <source>
        <strain evidence="6">DSM 17093 / CIP 108686 / LMG 22925 / RQ-24</strain>
    </source>
</reference>
<dbReference type="SUPFAM" id="SSF52540">
    <property type="entry name" value="P-loop containing nucleoside triphosphate hydrolases"/>
    <property type="match status" value="1"/>
</dbReference>
<dbReference type="Pfam" id="PF00005">
    <property type="entry name" value="ABC_tran"/>
    <property type="match status" value="1"/>
</dbReference>
<dbReference type="InterPro" id="IPR003439">
    <property type="entry name" value="ABC_transporter-like_ATP-bd"/>
</dbReference>
<proteinExistence type="predicted"/>
<dbReference type="HOGENOM" id="CLU_000604_1_22_0"/>
<evidence type="ECO:0000256" key="1">
    <source>
        <dbReference type="ARBA" id="ARBA00022448"/>
    </source>
</evidence>
<dbReference type="InterPro" id="IPR027417">
    <property type="entry name" value="P-loop_NTPase"/>
</dbReference>
<dbReference type="InterPro" id="IPR017871">
    <property type="entry name" value="ABC_transporter-like_CS"/>
</dbReference>
<keyword evidence="1" id="KW-0813">Transport</keyword>
<evidence type="ECO:0000256" key="2">
    <source>
        <dbReference type="ARBA" id="ARBA00022741"/>
    </source>
</evidence>
<dbReference type="InterPro" id="IPR003593">
    <property type="entry name" value="AAA+_ATPase"/>
</dbReference>
<dbReference type="CDD" id="cd03255">
    <property type="entry name" value="ABC_MJ0796_LolCDE_FtsE"/>
    <property type="match status" value="1"/>
</dbReference>
<organism evidence="5 6">
    <name type="scientific">Truepera radiovictrix (strain DSM 17093 / CIP 108686 / LMG 22925 / RQ-24)</name>
    <dbReference type="NCBI Taxonomy" id="649638"/>
    <lineage>
        <taxon>Bacteria</taxon>
        <taxon>Thermotogati</taxon>
        <taxon>Deinococcota</taxon>
        <taxon>Deinococci</taxon>
        <taxon>Trueperales</taxon>
        <taxon>Trueperaceae</taxon>
        <taxon>Truepera</taxon>
    </lineage>
</organism>
<dbReference type="EMBL" id="CP002049">
    <property type="protein sequence ID" value="ADI13942.1"/>
    <property type="molecule type" value="Genomic_DNA"/>
</dbReference>
<gene>
    <name evidence="5" type="ordered locus">Trad_0808</name>
</gene>
<protein>
    <submittedName>
        <fullName evidence="5">ABC transporter related protein</fullName>
    </submittedName>
</protein>
<evidence type="ECO:0000256" key="3">
    <source>
        <dbReference type="ARBA" id="ARBA00022840"/>
    </source>
</evidence>
<dbReference type="STRING" id="649638.Trad_0808"/>
<dbReference type="SMART" id="SM00382">
    <property type="entry name" value="AAA"/>
    <property type="match status" value="1"/>
</dbReference>
<evidence type="ECO:0000259" key="4">
    <source>
        <dbReference type="PROSITE" id="PS50893"/>
    </source>
</evidence>
<evidence type="ECO:0000313" key="5">
    <source>
        <dbReference type="EMBL" id="ADI13942.1"/>
    </source>
</evidence>
<dbReference type="GO" id="GO:0005524">
    <property type="term" value="F:ATP binding"/>
    <property type="evidence" value="ECO:0007669"/>
    <property type="project" value="UniProtKB-KW"/>
</dbReference>
<feature type="domain" description="ABC transporter" evidence="4">
    <location>
        <begin position="2"/>
        <end position="230"/>
    </location>
</feature>
<dbReference type="OrthoDB" id="9802264at2"/>
<dbReference type="PROSITE" id="PS00211">
    <property type="entry name" value="ABC_TRANSPORTER_1"/>
    <property type="match status" value="1"/>
</dbReference>
<dbReference type="RefSeq" id="WP_013177314.1">
    <property type="nucleotide sequence ID" value="NC_014221.1"/>
</dbReference>
<evidence type="ECO:0000313" key="6">
    <source>
        <dbReference type="Proteomes" id="UP000000379"/>
    </source>
</evidence>
<dbReference type="GO" id="GO:0022857">
    <property type="term" value="F:transmembrane transporter activity"/>
    <property type="evidence" value="ECO:0007669"/>
    <property type="project" value="TreeGrafter"/>
</dbReference>
<accession>D7CU44</accession>
<dbReference type="GO" id="GO:0005886">
    <property type="term" value="C:plasma membrane"/>
    <property type="evidence" value="ECO:0007669"/>
    <property type="project" value="TreeGrafter"/>
</dbReference>
<dbReference type="InterPro" id="IPR015854">
    <property type="entry name" value="ABC_transpr_LolD-like"/>
</dbReference>
<keyword evidence="6" id="KW-1185">Reference proteome</keyword>